<evidence type="ECO:0000313" key="3">
    <source>
        <dbReference type="Proteomes" id="UP000188268"/>
    </source>
</evidence>
<sequence length="183" mass="20417">MFTRPRLQASSGASFEPRNQHVASALGQPRPKSSSSTALISTDWSLCSVLNRPRLLANLAPVSLLLKFTDNQLRLQRCSFLHLGPELGLFRTKSNSSLSRCLVGIKPANNFVTSNTLSFLLKIGPVFQLQAAPAALQQLLRYCPRLVVTSNPHCHRIQKLTSPNYVFNINLPRYRQPRPNPKT</sequence>
<dbReference type="EMBL" id="AWWV01008139">
    <property type="protein sequence ID" value="OMO92857.1"/>
    <property type="molecule type" value="Genomic_DNA"/>
</dbReference>
<evidence type="ECO:0000313" key="2">
    <source>
        <dbReference type="EMBL" id="OMO92857.1"/>
    </source>
</evidence>
<organism evidence="2 3">
    <name type="scientific">Corchorus capsularis</name>
    <name type="common">Jute</name>
    <dbReference type="NCBI Taxonomy" id="210143"/>
    <lineage>
        <taxon>Eukaryota</taxon>
        <taxon>Viridiplantae</taxon>
        <taxon>Streptophyta</taxon>
        <taxon>Embryophyta</taxon>
        <taxon>Tracheophyta</taxon>
        <taxon>Spermatophyta</taxon>
        <taxon>Magnoliopsida</taxon>
        <taxon>eudicotyledons</taxon>
        <taxon>Gunneridae</taxon>
        <taxon>Pentapetalae</taxon>
        <taxon>rosids</taxon>
        <taxon>malvids</taxon>
        <taxon>Malvales</taxon>
        <taxon>Malvaceae</taxon>
        <taxon>Grewioideae</taxon>
        <taxon>Apeibeae</taxon>
        <taxon>Corchorus</taxon>
    </lineage>
</organism>
<gene>
    <name evidence="2" type="ORF">CCACVL1_06738</name>
</gene>
<reference evidence="2 3" key="1">
    <citation type="submission" date="2013-09" db="EMBL/GenBank/DDBJ databases">
        <title>Corchorus capsularis genome sequencing.</title>
        <authorList>
            <person name="Alam M."/>
            <person name="Haque M.S."/>
            <person name="Islam M.S."/>
            <person name="Emdad E.M."/>
            <person name="Islam M.M."/>
            <person name="Ahmed B."/>
            <person name="Halim A."/>
            <person name="Hossen Q.M.M."/>
            <person name="Hossain M.Z."/>
            <person name="Ahmed R."/>
            <person name="Khan M.M."/>
            <person name="Islam R."/>
            <person name="Rashid M.M."/>
            <person name="Khan S.A."/>
            <person name="Rahman M.S."/>
            <person name="Alam M."/>
        </authorList>
    </citation>
    <scope>NUCLEOTIDE SEQUENCE [LARGE SCALE GENOMIC DNA]</scope>
    <source>
        <strain evidence="3">cv. CVL-1</strain>
        <tissue evidence="2">Whole seedling</tissue>
    </source>
</reference>
<proteinExistence type="predicted"/>
<comment type="caution">
    <text evidence="2">The sequence shown here is derived from an EMBL/GenBank/DDBJ whole genome shotgun (WGS) entry which is preliminary data.</text>
</comment>
<evidence type="ECO:0000256" key="1">
    <source>
        <dbReference type="SAM" id="MobiDB-lite"/>
    </source>
</evidence>
<accession>A0A1R3JDI8</accession>
<feature type="region of interest" description="Disordered" evidence="1">
    <location>
        <begin position="1"/>
        <end position="34"/>
    </location>
</feature>
<name>A0A1R3JDI8_COCAP</name>
<dbReference type="Gramene" id="OMO92857">
    <property type="protein sequence ID" value="OMO92857"/>
    <property type="gene ID" value="CCACVL1_06738"/>
</dbReference>
<dbReference type="AlphaFoldDB" id="A0A1R3JDI8"/>
<dbReference type="Proteomes" id="UP000188268">
    <property type="component" value="Unassembled WGS sequence"/>
</dbReference>
<keyword evidence="3" id="KW-1185">Reference proteome</keyword>
<protein>
    <submittedName>
        <fullName evidence="2">CRE-NHR-6 protein</fullName>
    </submittedName>
</protein>